<organism evidence="10 11">
    <name type="scientific">Ornithorhynchus anatinus</name>
    <name type="common">Duckbill platypus</name>
    <dbReference type="NCBI Taxonomy" id="9258"/>
    <lineage>
        <taxon>Eukaryota</taxon>
        <taxon>Metazoa</taxon>
        <taxon>Chordata</taxon>
        <taxon>Craniata</taxon>
        <taxon>Vertebrata</taxon>
        <taxon>Euteleostomi</taxon>
        <taxon>Mammalia</taxon>
        <taxon>Monotremata</taxon>
        <taxon>Ornithorhynchidae</taxon>
        <taxon>Ornithorhynchus</taxon>
    </lineage>
</organism>
<keyword evidence="1 6" id="KW-0732">Signal</keyword>
<dbReference type="Proteomes" id="UP000002279">
    <property type="component" value="Chromosome 20"/>
</dbReference>
<feature type="region of interest" description="Disordered" evidence="4">
    <location>
        <begin position="836"/>
        <end position="858"/>
    </location>
</feature>
<feature type="compositionally biased region" description="Polar residues" evidence="4">
    <location>
        <begin position="445"/>
        <end position="457"/>
    </location>
</feature>
<keyword evidence="11" id="KW-1185">Reference proteome</keyword>
<gene>
    <name evidence="10" type="primary">THSD1</name>
</gene>
<keyword evidence="5" id="KW-0812">Transmembrane</keyword>
<feature type="domain" description="THSD1 second Ig-like" evidence="8">
    <location>
        <begin position="128"/>
        <end position="235"/>
    </location>
</feature>
<dbReference type="InterPro" id="IPR036383">
    <property type="entry name" value="TSP1_rpt_sf"/>
</dbReference>
<feature type="compositionally biased region" description="Gly residues" evidence="4">
    <location>
        <begin position="714"/>
        <end position="723"/>
    </location>
</feature>
<keyword evidence="5" id="KW-0472">Membrane</keyword>
<dbReference type="FunFam" id="2.20.100.10:FF:000115">
    <property type="entry name" value="Thrombospondin type-1 domain-containing protein 1"/>
    <property type="match status" value="1"/>
</dbReference>
<evidence type="ECO:0000313" key="11">
    <source>
        <dbReference type="Proteomes" id="UP000002279"/>
    </source>
</evidence>
<dbReference type="InterPro" id="IPR056218">
    <property type="entry name" value="THSD1_D2"/>
</dbReference>
<dbReference type="RefSeq" id="XP_028904088.1">
    <property type="nucleotide sequence ID" value="XM_029048255.2"/>
</dbReference>
<evidence type="ECO:0000256" key="5">
    <source>
        <dbReference type="SAM" id="Phobius"/>
    </source>
</evidence>
<dbReference type="GO" id="GO:0071944">
    <property type="term" value="C:cell periphery"/>
    <property type="evidence" value="ECO:0000318"/>
    <property type="project" value="GO_Central"/>
</dbReference>
<dbReference type="GO" id="GO:0005768">
    <property type="term" value="C:endosome"/>
    <property type="evidence" value="ECO:0007669"/>
    <property type="project" value="Ensembl"/>
</dbReference>
<dbReference type="OMA" id="KECMMIQ"/>
<reference evidence="10" key="2">
    <citation type="submission" date="2025-08" db="UniProtKB">
        <authorList>
            <consortium name="Ensembl"/>
        </authorList>
    </citation>
    <scope>IDENTIFICATION</scope>
    <source>
        <strain evidence="10">Glennie</strain>
    </source>
</reference>
<dbReference type="GO" id="GO:0005925">
    <property type="term" value="C:focal adhesion"/>
    <property type="evidence" value="ECO:0007669"/>
    <property type="project" value="Ensembl"/>
</dbReference>
<dbReference type="InterPro" id="IPR000884">
    <property type="entry name" value="TSP1_rpt"/>
</dbReference>
<dbReference type="Gene3D" id="2.20.100.10">
    <property type="entry name" value="Thrombospondin type-1 (TSP1) repeat"/>
    <property type="match status" value="1"/>
</dbReference>
<dbReference type="InterPro" id="IPR056219">
    <property type="entry name" value="THSD1_D3"/>
</dbReference>
<dbReference type="GO" id="GO:0048041">
    <property type="term" value="P:focal adhesion assembly"/>
    <property type="evidence" value="ECO:0007669"/>
    <property type="project" value="Ensembl"/>
</dbReference>
<feature type="signal peptide" evidence="6">
    <location>
        <begin position="1"/>
        <end position="22"/>
    </location>
</feature>
<dbReference type="AlphaFoldDB" id="A0A6I8NFJ5"/>
<reference evidence="10 11" key="1">
    <citation type="journal article" date="2008" name="Nature">
        <title>Genome analysis of the platypus reveals unique signatures of evolution.</title>
        <authorList>
            <person name="Warren W.C."/>
            <person name="Hillier L.W."/>
            <person name="Marshall Graves J.A."/>
            <person name="Birney E."/>
            <person name="Ponting C.P."/>
            <person name="Grutzner F."/>
            <person name="Belov K."/>
            <person name="Miller W."/>
            <person name="Clarke L."/>
            <person name="Chinwalla A.T."/>
            <person name="Yang S.P."/>
            <person name="Heger A."/>
            <person name="Locke D.P."/>
            <person name="Miethke P."/>
            <person name="Waters P.D."/>
            <person name="Veyrunes F."/>
            <person name="Fulton L."/>
            <person name="Fulton B."/>
            <person name="Graves T."/>
            <person name="Wallis J."/>
            <person name="Puente X.S."/>
            <person name="Lopez-Otin C."/>
            <person name="Ordonez G.R."/>
            <person name="Eichler E.E."/>
            <person name="Chen L."/>
            <person name="Cheng Z."/>
            <person name="Deakin J.E."/>
            <person name="Alsop A."/>
            <person name="Thompson K."/>
            <person name="Kirby P."/>
            <person name="Papenfuss A.T."/>
            <person name="Wakefield M.J."/>
            <person name="Olender T."/>
            <person name="Lancet D."/>
            <person name="Huttley G.A."/>
            <person name="Smit A.F."/>
            <person name="Pask A."/>
            <person name="Temple-Smith P."/>
            <person name="Batzer M.A."/>
            <person name="Walker J.A."/>
            <person name="Konkel M.K."/>
            <person name="Harris R.S."/>
            <person name="Whittington C.M."/>
            <person name="Wong E.S."/>
            <person name="Gemmell N.J."/>
            <person name="Buschiazzo E."/>
            <person name="Vargas Jentzsch I.M."/>
            <person name="Merkel A."/>
            <person name="Schmitz J."/>
            <person name="Zemann A."/>
            <person name="Churakov G."/>
            <person name="Kriegs J.O."/>
            <person name="Brosius J."/>
            <person name="Murchison E.P."/>
            <person name="Sachidanandam R."/>
            <person name="Smith C."/>
            <person name="Hannon G.J."/>
            <person name="Tsend-Ayush E."/>
            <person name="McMillan D."/>
            <person name="Attenborough R."/>
            <person name="Rens W."/>
            <person name="Ferguson-Smith M."/>
            <person name="Lefevre C.M."/>
            <person name="Sharp J.A."/>
            <person name="Nicholas K.R."/>
            <person name="Ray D.A."/>
            <person name="Kube M."/>
            <person name="Reinhardt R."/>
            <person name="Pringle T.H."/>
            <person name="Taylor J."/>
            <person name="Jones R.C."/>
            <person name="Nixon B."/>
            <person name="Dacheux J.L."/>
            <person name="Niwa H."/>
            <person name="Sekita Y."/>
            <person name="Huang X."/>
            <person name="Stark A."/>
            <person name="Kheradpour P."/>
            <person name="Kellis M."/>
            <person name="Flicek P."/>
            <person name="Chen Y."/>
            <person name="Webber C."/>
            <person name="Hardison R."/>
            <person name="Nelson J."/>
            <person name="Hallsworth-Pepin K."/>
            <person name="Delehaunty K."/>
            <person name="Markovic C."/>
            <person name="Minx P."/>
            <person name="Feng Y."/>
            <person name="Kremitzki C."/>
            <person name="Mitreva M."/>
            <person name="Glasscock J."/>
            <person name="Wylie T."/>
            <person name="Wohldmann P."/>
            <person name="Thiru P."/>
            <person name="Nhan M.N."/>
            <person name="Pohl C.S."/>
            <person name="Smith S.M."/>
            <person name="Hou S."/>
            <person name="Nefedov M."/>
            <person name="de Jong P.J."/>
            <person name="Renfree M.B."/>
            <person name="Mardis E.R."/>
            <person name="Wilson R.K."/>
        </authorList>
    </citation>
    <scope>NUCLEOTIDE SEQUENCE [LARGE SCALE GENOMIC DNA]</scope>
    <source>
        <strain evidence="10 11">Glennie</strain>
    </source>
</reference>
<dbReference type="GeneTree" id="ENSGT00390000013335"/>
<evidence type="ECO:0000256" key="3">
    <source>
        <dbReference type="ARBA" id="ARBA00023180"/>
    </source>
</evidence>
<sequence>MKQMLKDFSNLLLVMLCDYVLGEVEHLLLGQAGHVALSNDTVSVTFQLSDGSNGTVRNVSVLLLEASTNRTLSTKRLPTNQSRGTVEFECFHFRHAGDYRFAMASDIMDNYTGVPRLESSAHLRAEWPVFHIDLNRTSGPGEDALGVGVFTHQPLCPFAVGRPDIFLDIAFSSSPPDPRTSPDPQPLGTRASRRIVLSPAQWVEFDCASGDRGIYVTVALRLQDPGSVITSSGPIDLVHRFGYKLVAVPELTCESAVEVVVVRPPCTQAPGKIAVYKEAPRRTGERAAWLAEAQLQPQDRRTTFNCTLFDVGKNTYCFELDLANKSPISSREKECMVIQRNIETWSLWQSWTPCSVSCGEGIRERHRICLTSTPAKPGCIGITTEESLCSLEECSTVKTSSSPPVQPGGPQKANNLVTVTGISLCLFIIVVTVLVTLWRKFGRTSKCSPPSRHNSIHSPGFRKNSDEEDICPPGERRESFSDGGEGPPGNPGELSIPLTYRRSLQLASEEDASGSESFQSNAQKIIPPLFSYRLAQQQLKEMKKQGLSETTKVYHVSQSPLTDTAVGAVAEVPLGPDPDSPEEAAAAAKFRIRSPFPDRPAGPSGERPVSRLDLALPQVRPPATPGSQTLLRRPQVKVAGGRGGRSEKGYPRGSHFRRAASFHEGRQARPFRERSLSTLTPRQAPAYSCGPRVEGRFRPRSRGPRPGPGKPEGAQGGEPGGEPFGAPSKSRPVGLPARKPDLMGERPTGLAGGAEWAEPPRTRRGPSPNARSAWRKEPLLTVTAPKGTSQRPSPLSPSEARRDKPQGFTSHSGYAFYDNTSFGLSELQPKMLDLPGYFGSNEEDDETTSTLSMEKLVF</sequence>
<keyword evidence="5" id="KW-1133">Transmembrane helix</keyword>
<dbReference type="GeneID" id="100082484"/>
<dbReference type="FunCoup" id="A0A6I8NFJ5">
    <property type="interactions" value="108"/>
</dbReference>
<reference evidence="10" key="3">
    <citation type="submission" date="2025-09" db="UniProtKB">
        <authorList>
            <consortium name="Ensembl"/>
        </authorList>
    </citation>
    <scope>IDENTIFICATION</scope>
    <source>
        <strain evidence="10">Glennie</strain>
    </source>
</reference>
<dbReference type="Pfam" id="PF24311">
    <property type="entry name" value="THSD1_D3"/>
    <property type="match status" value="1"/>
</dbReference>
<dbReference type="GO" id="GO:0005829">
    <property type="term" value="C:cytosol"/>
    <property type="evidence" value="ECO:0007669"/>
    <property type="project" value="Ensembl"/>
</dbReference>
<evidence type="ECO:0000256" key="6">
    <source>
        <dbReference type="SAM" id="SignalP"/>
    </source>
</evidence>
<evidence type="ECO:0000313" key="10">
    <source>
        <dbReference type="Ensembl" id="ENSOANP00000039509.1"/>
    </source>
</evidence>
<feature type="region of interest" description="Disordered" evidence="4">
    <location>
        <begin position="171"/>
        <end position="190"/>
    </location>
</feature>
<keyword evidence="3" id="KW-0325">Glycoprotein</keyword>
<dbReference type="PANTHER" id="PTHR16311:SF3">
    <property type="entry name" value="THROMBOSPONDIN TYPE-1 DOMAIN-CONTAINING PROTEIN 1"/>
    <property type="match status" value="1"/>
</dbReference>
<feature type="compositionally biased region" description="Basic and acidic residues" evidence="4">
    <location>
        <begin position="661"/>
        <end position="675"/>
    </location>
</feature>
<dbReference type="InterPro" id="IPR056217">
    <property type="entry name" value="THSD1_N"/>
</dbReference>
<dbReference type="PROSITE" id="PS50092">
    <property type="entry name" value="TSP1"/>
    <property type="match status" value="1"/>
</dbReference>
<dbReference type="Pfam" id="PF24306">
    <property type="entry name" value="THSD1_N"/>
    <property type="match status" value="1"/>
</dbReference>
<dbReference type="InParanoid" id="A0A6I8NFJ5"/>
<feature type="transmembrane region" description="Helical" evidence="5">
    <location>
        <begin position="416"/>
        <end position="438"/>
    </location>
</feature>
<evidence type="ECO:0000256" key="1">
    <source>
        <dbReference type="ARBA" id="ARBA00022729"/>
    </source>
</evidence>
<name>A0A6I8NFJ5_ORNAN</name>
<feature type="region of interest" description="Disordered" evidence="4">
    <location>
        <begin position="444"/>
        <end position="496"/>
    </location>
</feature>
<evidence type="ECO:0000259" key="7">
    <source>
        <dbReference type="Pfam" id="PF24306"/>
    </source>
</evidence>
<feature type="region of interest" description="Disordered" evidence="4">
    <location>
        <begin position="574"/>
        <end position="812"/>
    </location>
</feature>
<feature type="domain" description="THSD1 N-terminal" evidence="7">
    <location>
        <begin position="27"/>
        <end position="123"/>
    </location>
</feature>
<keyword evidence="2" id="KW-1015">Disulfide bond</keyword>
<dbReference type="Pfam" id="PF24310">
    <property type="entry name" value="THSD1_D2"/>
    <property type="match status" value="1"/>
</dbReference>
<dbReference type="Ensembl" id="ENSOANT00000065802.1">
    <property type="protein sequence ID" value="ENSOANP00000039509.1"/>
    <property type="gene ID" value="ENSOANG00000043188.1"/>
</dbReference>
<feature type="chain" id="PRO_5026036121" evidence="6">
    <location>
        <begin position="23"/>
        <end position="858"/>
    </location>
</feature>
<feature type="domain" description="THSD1 third Ig-like" evidence="9">
    <location>
        <begin position="242"/>
        <end position="340"/>
    </location>
</feature>
<dbReference type="GO" id="GO:0050840">
    <property type="term" value="F:extracellular matrix binding"/>
    <property type="evidence" value="ECO:0007669"/>
    <property type="project" value="Ensembl"/>
</dbReference>
<dbReference type="CTD" id="55901"/>
<dbReference type="PANTHER" id="PTHR16311">
    <property type="entry name" value="THROMBOSPONDIN TYPE I DOMAIN-CONTAINING 1"/>
    <property type="match status" value="1"/>
</dbReference>
<proteinExistence type="predicted"/>
<dbReference type="Bgee" id="ENSOANG00000043188">
    <property type="expression patterns" value="Expressed in endometrium and 7 other cell types or tissues"/>
</dbReference>
<accession>A0A6I8NFJ5</accession>
<dbReference type="InterPro" id="IPR038877">
    <property type="entry name" value="THSD1"/>
</dbReference>
<dbReference type="SMART" id="SM00209">
    <property type="entry name" value="TSP1"/>
    <property type="match status" value="1"/>
</dbReference>
<evidence type="ECO:0000256" key="2">
    <source>
        <dbReference type="ARBA" id="ARBA00023157"/>
    </source>
</evidence>
<evidence type="ECO:0000256" key="4">
    <source>
        <dbReference type="SAM" id="MobiDB-lite"/>
    </source>
</evidence>
<protein>
    <submittedName>
        <fullName evidence="10">Thrombospondin type 1 domain containing 1</fullName>
    </submittedName>
</protein>
<evidence type="ECO:0000259" key="8">
    <source>
        <dbReference type="Pfam" id="PF24310"/>
    </source>
</evidence>
<feature type="compositionally biased region" description="Pro residues" evidence="4">
    <location>
        <begin position="175"/>
        <end position="185"/>
    </location>
</feature>
<dbReference type="Pfam" id="PF00090">
    <property type="entry name" value="TSP_1"/>
    <property type="match status" value="1"/>
</dbReference>
<evidence type="ECO:0000259" key="9">
    <source>
        <dbReference type="Pfam" id="PF24311"/>
    </source>
</evidence>
<dbReference type="KEGG" id="oaa:100082484"/>
<dbReference type="SUPFAM" id="SSF82895">
    <property type="entry name" value="TSP-1 type 1 repeat"/>
    <property type="match status" value="1"/>
</dbReference>
<dbReference type="OrthoDB" id="16692at2759"/>